<name>A0A2S3ZXC5_ARTGL</name>
<sequence>MLGRVTMQTTSTAAQRGMQANAARLAEAQLRANTLQKNVRLSDDPAAAADSLAVRAAQAQSAQHGRNIDNGNGWLTTANSALDTSVALLQRVQQLTLQGANGAASPQAKEAIAVELDSIRADLLVQANTKYLGRTIFAGNSDAGSAFVDGTPPTFTGAPGSTVQRRISGEASIRVDADGAAIFGTAANSVFELISKVSADLRSGADVSASIGPVNVALEKVIGQRSEVGARHAELLRAKDINVSSQVDLESQRASVEDLDLGKAILDLKTQELAYQASLSVTAKVLSTTLMDFLR</sequence>
<feature type="region of interest" description="Disordered" evidence="1">
    <location>
        <begin position="1"/>
        <end position="20"/>
    </location>
</feature>
<evidence type="ECO:0000313" key="3">
    <source>
        <dbReference type="EMBL" id="POH73833.1"/>
    </source>
</evidence>
<gene>
    <name evidence="3" type="ORF">CVS27_07900</name>
</gene>
<dbReference type="SUPFAM" id="SSF64518">
    <property type="entry name" value="Phase 1 flagellin"/>
    <property type="match status" value="1"/>
</dbReference>
<comment type="caution">
    <text evidence="3">The sequence shown here is derived from an EMBL/GenBank/DDBJ whole genome shotgun (WGS) entry which is preliminary data.</text>
</comment>
<dbReference type="PANTHER" id="PTHR42792">
    <property type="entry name" value="FLAGELLIN"/>
    <property type="match status" value="1"/>
</dbReference>
<evidence type="ECO:0000259" key="2">
    <source>
        <dbReference type="Pfam" id="PF00669"/>
    </source>
</evidence>
<evidence type="ECO:0000313" key="4">
    <source>
        <dbReference type="Proteomes" id="UP000237061"/>
    </source>
</evidence>
<reference evidence="3 4" key="1">
    <citation type="submission" date="2018-01" db="EMBL/GenBank/DDBJ databases">
        <title>Arthrobacter sp. nov., from glaciers in China.</title>
        <authorList>
            <person name="Liu Q."/>
            <person name="Xin Y.-H."/>
        </authorList>
    </citation>
    <scope>NUCLEOTIDE SEQUENCE [LARGE SCALE GENOMIC DNA]</scope>
    <source>
        <strain evidence="3 4">HLT2-12-2</strain>
    </source>
</reference>
<dbReference type="Pfam" id="PF00669">
    <property type="entry name" value="Flagellin_N"/>
    <property type="match status" value="1"/>
</dbReference>
<dbReference type="AlphaFoldDB" id="A0A2S3ZXC5"/>
<keyword evidence="3" id="KW-0969">Cilium</keyword>
<dbReference type="InterPro" id="IPR001492">
    <property type="entry name" value="Flagellin"/>
</dbReference>
<feature type="domain" description="Flagellin N-terminal" evidence="2">
    <location>
        <begin position="8"/>
        <end position="141"/>
    </location>
</feature>
<feature type="compositionally biased region" description="Polar residues" evidence="1">
    <location>
        <begin position="1"/>
        <end position="14"/>
    </location>
</feature>
<dbReference type="GO" id="GO:0005198">
    <property type="term" value="F:structural molecule activity"/>
    <property type="evidence" value="ECO:0007669"/>
    <property type="project" value="InterPro"/>
</dbReference>
<proteinExistence type="predicted"/>
<dbReference type="PANTHER" id="PTHR42792:SF1">
    <property type="entry name" value="FLAGELLAR HOOK-ASSOCIATED PROTEIN 3"/>
    <property type="match status" value="1"/>
</dbReference>
<dbReference type="Gene3D" id="1.20.1330.10">
    <property type="entry name" value="f41 fragment of flagellin, N-terminal domain"/>
    <property type="match status" value="1"/>
</dbReference>
<keyword evidence="4" id="KW-1185">Reference proteome</keyword>
<keyword evidence="3" id="KW-0966">Cell projection</keyword>
<dbReference type="OrthoDB" id="9758307at2"/>
<protein>
    <submittedName>
        <fullName evidence="3">Flagellar hook-associated protein 3</fullName>
    </submittedName>
</protein>
<dbReference type="GO" id="GO:0009288">
    <property type="term" value="C:bacterial-type flagellum"/>
    <property type="evidence" value="ECO:0007669"/>
    <property type="project" value="InterPro"/>
</dbReference>
<accession>A0A2S3ZXC5</accession>
<dbReference type="InterPro" id="IPR001029">
    <property type="entry name" value="Flagellin_N"/>
</dbReference>
<keyword evidence="3" id="KW-0282">Flagellum</keyword>
<dbReference type="EMBL" id="PPXC01000005">
    <property type="protein sequence ID" value="POH73833.1"/>
    <property type="molecule type" value="Genomic_DNA"/>
</dbReference>
<evidence type="ECO:0000256" key="1">
    <source>
        <dbReference type="SAM" id="MobiDB-lite"/>
    </source>
</evidence>
<organism evidence="3 4">
    <name type="scientific">Arthrobacter glacialis</name>
    <dbReference type="NCBI Taxonomy" id="1664"/>
    <lineage>
        <taxon>Bacteria</taxon>
        <taxon>Bacillati</taxon>
        <taxon>Actinomycetota</taxon>
        <taxon>Actinomycetes</taxon>
        <taxon>Micrococcales</taxon>
        <taxon>Micrococcaceae</taxon>
        <taxon>Arthrobacter</taxon>
    </lineage>
</organism>
<dbReference type="Proteomes" id="UP000237061">
    <property type="component" value="Unassembled WGS sequence"/>
</dbReference>